<dbReference type="Gene3D" id="3.40.50.300">
    <property type="entry name" value="P-loop containing nucleotide triphosphate hydrolases"/>
    <property type="match status" value="2"/>
</dbReference>
<feature type="non-terminal residue" evidence="1">
    <location>
        <position position="1022"/>
    </location>
</feature>
<protein>
    <submittedName>
        <fullName evidence="1">Uncharacterized protein</fullName>
    </submittedName>
</protein>
<evidence type="ECO:0000313" key="1">
    <source>
        <dbReference type="EMBL" id="KAF9323046.1"/>
    </source>
</evidence>
<comment type="caution">
    <text evidence="1">The sequence shown here is derived from an EMBL/GenBank/DDBJ whole genome shotgun (WGS) entry which is preliminary data.</text>
</comment>
<accession>A0A9P5VGX7</accession>
<dbReference type="SUPFAM" id="SSF52540">
    <property type="entry name" value="P-loop containing nucleoside triphosphate hydrolases"/>
    <property type="match status" value="1"/>
</dbReference>
<dbReference type="EMBL" id="JAAAUY010001380">
    <property type="protein sequence ID" value="KAF9323046.1"/>
    <property type="molecule type" value="Genomic_DNA"/>
</dbReference>
<proteinExistence type="predicted"/>
<dbReference type="Proteomes" id="UP000696485">
    <property type="component" value="Unassembled WGS sequence"/>
</dbReference>
<evidence type="ECO:0000313" key="2">
    <source>
        <dbReference type="Proteomes" id="UP000696485"/>
    </source>
</evidence>
<organism evidence="1 2">
    <name type="scientific">Podila minutissima</name>
    <dbReference type="NCBI Taxonomy" id="64525"/>
    <lineage>
        <taxon>Eukaryota</taxon>
        <taxon>Fungi</taxon>
        <taxon>Fungi incertae sedis</taxon>
        <taxon>Mucoromycota</taxon>
        <taxon>Mortierellomycotina</taxon>
        <taxon>Mortierellomycetes</taxon>
        <taxon>Mortierellales</taxon>
        <taxon>Mortierellaceae</taxon>
        <taxon>Podila</taxon>
    </lineage>
</organism>
<dbReference type="InterPro" id="IPR027417">
    <property type="entry name" value="P-loop_NTPase"/>
</dbReference>
<dbReference type="AlphaFoldDB" id="A0A9P5VGX7"/>
<reference evidence="1" key="1">
    <citation type="journal article" date="2020" name="Fungal Divers.">
        <title>Resolving the Mortierellaceae phylogeny through synthesis of multi-gene phylogenetics and phylogenomics.</title>
        <authorList>
            <person name="Vandepol N."/>
            <person name="Liber J."/>
            <person name="Desiro A."/>
            <person name="Na H."/>
            <person name="Kennedy M."/>
            <person name="Barry K."/>
            <person name="Grigoriev I.V."/>
            <person name="Miller A.N."/>
            <person name="O'Donnell K."/>
            <person name="Stajich J.E."/>
            <person name="Bonito G."/>
        </authorList>
    </citation>
    <scope>NUCLEOTIDE SEQUENCE</scope>
    <source>
        <strain evidence="1">NVP1</strain>
    </source>
</reference>
<name>A0A9P5VGX7_9FUNG</name>
<sequence>IRHERLDLEKQLTAVEERIRSKWHVQKEYNLLRDWISRETLPKAVMEDLTKAEVYEAKDTPFDKIKEIYLKSGGVYDTDPCESVDNKAEETKTGVVNEIDEETDFEMYSMHFNDQGSEAKPKYSVLIMGKTQSGKSTLVQFVQKYADRQYEIDTSLIGTGNVALTPLPMPFVVRSNLPEYKVVRKESRIALDLSNLANMEMDDDDDYLDHISYREEEYELCEVQRQQDIDGSLSELELMFLDTPGINDTNNDDSVHADHIIKEVIRIRSFNLILFVFKYDNPLTVEQQTPLKYYAEVLKEFRSRMAFLFTHVKYENCYPTNLGHQKMIDTRHKALSRLVQGLDIEPCSSESTTATNDKDNMVNLPQFTIDFTDKRRPVQQWMIRDTLRKILHLAVVSTPAAMDTSKENIDRITKIAHPTKLTDEHRKEIRICQSDEKQHEEPDEVIQPTGESEITEEQINILLLGDVQSGKTSLVETMRLYADPNYVVKHNLINHGILRTGDKKVRVTSFPSDLPTVEIRTQQGKDLINLDMESKTMTEEDFDDLLSRTQKDVLIRVVPSGSPKKYCFSIYEGPSLNESHGNFEKNVFNIHKTIVNSEAKFHLVLFTLAPGPITAAIKSTVRVCSDIFSDLNHLFSFVHTKIDYSRLHIGNKKFKEFVQERECILWQQILEHKNNKYHINQMDSKTPDPELIPQQHIQSTSVPYLIDCDFEIKWLVRQGKTQDVVRDILSAAVQQKAPVAMGNSLMKKTPKMIVIDTSLKWRAKDEFEKSNKAINICNAQQVALLNALGEADKGIDTIVKGLSQGTTGGQGEPIEDLEVVYENSYEVKDEKNAVIGSSTMEFVSHGRILERLEMSDKNIEIEQGIGGEGHDHWMIVYRRKMAADASLDVKLYARKLVSKDSSVAEPEGLVALRRQRIELEQQLAVVEARMMDLWKVQDEYFLLREWISRMSLPTAVMEELTKAEVYETEETPFGKIKEIYLRAEGVYGADSCPVKDMEREECQDYFGGYVRDSSEDEEDEEV</sequence>
<keyword evidence="2" id="KW-1185">Reference proteome</keyword>
<gene>
    <name evidence="1" type="ORF">BG006_001822</name>
</gene>